<protein>
    <submittedName>
        <fullName evidence="2">Uncharacterized protein</fullName>
    </submittedName>
</protein>
<keyword evidence="3" id="KW-1185">Reference proteome</keyword>
<dbReference type="Proteomes" id="UP000799764">
    <property type="component" value="Unassembled WGS sequence"/>
</dbReference>
<sequence length="297" mass="32332">MGPQLDIPRVSDKDMRRIRGIFYPTPDDEGFFSIDSFPEVLDLTGDSPIDSQSGSCNMNNVPEESPIQTIPRPDEANRVSDSITAEQVTRSSPMIDDSLYSDAETISDAPRTRDTIESSPMRRISRPRGANDSSPAGTVARATASSPISVPSLCSNTDTIPSSQTADMDSDTQVDQAMRSDEPDIQPSSQRSETPSGKSRQIPLFAIPGWAIRNKMQSLDQRKKNFEKSLNPLPPLPNGEKRKRGRPRINAPKPTPTPLPNGERRKPGRPRKNAVRVATASSSASVPASTVEPTITP</sequence>
<feature type="region of interest" description="Disordered" evidence="1">
    <location>
        <begin position="219"/>
        <end position="297"/>
    </location>
</feature>
<dbReference type="EMBL" id="MU001511">
    <property type="protein sequence ID" value="KAF2438907.1"/>
    <property type="molecule type" value="Genomic_DNA"/>
</dbReference>
<dbReference type="AlphaFoldDB" id="A0A9P4U7C8"/>
<gene>
    <name evidence="2" type="ORF">P171DRAFT_504398</name>
</gene>
<feature type="compositionally biased region" description="Polar residues" evidence="1">
    <location>
        <begin position="186"/>
        <end position="199"/>
    </location>
</feature>
<accession>A0A9P4U7C8</accession>
<evidence type="ECO:0000256" key="1">
    <source>
        <dbReference type="SAM" id="MobiDB-lite"/>
    </source>
</evidence>
<name>A0A9P4U7C8_9PLEO</name>
<comment type="caution">
    <text evidence="2">The sequence shown here is derived from an EMBL/GenBank/DDBJ whole genome shotgun (WGS) entry which is preliminary data.</text>
</comment>
<proteinExistence type="predicted"/>
<evidence type="ECO:0000313" key="2">
    <source>
        <dbReference type="EMBL" id="KAF2438907.1"/>
    </source>
</evidence>
<feature type="region of interest" description="Disordered" evidence="1">
    <location>
        <begin position="43"/>
        <end position="206"/>
    </location>
</feature>
<feature type="compositionally biased region" description="Polar residues" evidence="1">
    <location>
        <begin position="143"/>
        <end position="175"/>
    </location>
</feature>
<feature type="compositionally biased region" description="Polar residues" evidence="1">
    <location>
        <begin position="49"/>
        <end position="68"/>
    </location>
</feature>
<evidence type="ECO:0000313" key="3">
    <source>
        <dbReference type="Proteomes" id="UP000799764"/>
    </source>
</evidence>
<feature type="compositionally biased region" description="Low complexity" evidence="1">
    <location>
        <begin position="275"/>
        <end position="291"/>
    </location>
</feature>
<organism evidence="2 3">
    <name type="scientific">Karstenula rhodostoma CBS 690.94</name>
    <dbReference type="NCBI Taxonomy" id="1392251"/>
    <lineage>
        <taxon>Eukaryota</taxon>
        <taxon>Fungi</taxon>
        <taxon>Dikarya</taxon>
        <taxon>Ascomycota</taxon>
        <taxon>Pezizomycotina</taxon>
        <taxon>Dothideomycetes</taxon>
        <taxon>Pleosporomycetidae</taxon>
        <taxon>Pleosporales</taxon>
        <taxon>Massarineae</taxon>
        <taxon>Didymosphaeriaceae</taxon>
        <taxon>Karstenula</taxon>
    </lineage>
</organism>
<feature type="compositionally biased region" description="Polar residues" evidence="1">
    <location>
        <begin position="79"/>
        <end position="92"/>
    </location>
</feature>
<reference evidence="2" key="1">
    <citation type="journal article" date="2020" name="Stud. Mycol.">
        <title>101 Dothideomycetes genomes: a test case for predicting lifestyles and emergence of pathogens.</title>
        <authorList>
            <person name="Haridas S."/>
            <person name="Albert R."/>
            <person name="Binder M."/>
            <person name="Bloem J."/>
            <person name="Labutti K."/>
            <person name="Salamov A."/>
            <person name="Andreopoulos B."/>
            <person name="Baker S."/>
            <person name="Barry K."/>
            <person name="Bills G."/>
            <person name="Bluhm B."/>
            <person name="Cannon C."/>
            <person name="Castanera R."/>
            <person name="Culley D."/>
            <person name="Daum C."/>
            <person name="Ezra D."/>
            <person name="Gonzalez J."/>
            <person name="Henrissat B."/>
            <person name="Kuo A."/>
            <person name="Liang C."/>
            <person name="Lipzen A."/>
            <person name="Lutzoni F."/>
            <person name="Magnuson J."/>
            <person name="Mondo S."/>
            <person name="Nolan M."/>
            <person name="Ohm R."/>
            <person name="Pangilinan J."/>
            <person name="Park H.-J."/>
            <person name="Ramirez L."/>
            <person name="Alfaro M."/>
            <person name="Sun H."/>
            <person name="Tritt A."/>
            <person name="Yoshinaga Y."/>
            <person name="Zwiers L.-H."/>
            <person name="Turgeon B."/>
            <person name="Goodwin S."/>
            <person name="Spatafora J."/>
            <person name="Crous P."/>
            <person name="Grigoriev I."/>
        </authorList>
    </citation>
    <scope>NUCLEOTIDE SEQUENCE</scope>
    <source>
        <strain evidence="2">CBS 690.94</strain>
    </source>
</reference>